<name>A0A182Q368_9DIPT</name>
<evidence type="ECO:0000259" key="8">
    <source>
        <dbReference type="PROSITE" id="PS50146"/>
    </source>
</evidence>
<dbReference type="EMBL" id="AXCN02000985">
    <property type="status" value="NOT_ANNOTATED_CDS"/>
    <property type="molecule type" value="Genomic_DNA"/>
</dbReference>
<evidence type="ECO:0000256" key="7">
    <source>
        <dbReference type="ARBA" id="ARBA00044037"/>
    </source>
</evidence>
<dbReference type="EnsemblMetazoa" id="AFAF002170-RA">
    <property type="protein sequence ID" value="AFAF002170-PA"/>
    <property type="gene ID" value="AFAF002170"/>
</dbReference>
<keyword evidence="4" id="KW-0418">Kinase</keyword>
<dbReference type="SMART" id="SM00046">
    <property type="entry name" value="DAGKc"/>
    <property type="match status" value="1"/>
</dbReference>
<accession>A0A182Q368</accession>
<keyword evidence="10" id="KW-1185">Reference proteome</keyword>
<dbReference type="AlphaFoldDB" id="A0A182Q368"/>
<evidence type="ECO:0000256" key="3">
    <source>
        <dbReference type="ARBA" id="ARBA00022741"/>
    </source>
</evidence>
<keyword evidence="5" id="KW-0067">ATP-binding</keyword>
<protein>
    <recommendedName>
        <fullName evidence="7">sphingosine kinase</fullName>
        <ecNumber evidence="7">2.7.1.91</ecNumber>
    </recommendedName>
</protein>
<keyword evidence="6" id="KW-0472">Membrane</keyword>
<dbReference type="VEuPathDB" id="VectorBase:AFAF002170"/>
<proteinExistence type="predicted"/>
<sequence>MMDLPAYKPKVDLSEAVGGREIEDDFGGKGIAVVVADRSATLDHDGQQLLQQQTTVGGATVYLTETFYISSKKSTVFEVRLTDKGLCLKKQSNGSTKEQTIPLKDIIGCRCLRSKRRSRGSSSCTCASISSSNRLKVVEESSEEQDESDVSAYLYIYAYILKRNRRGGFRERTTITLRFRSFDRYEDNNREAQKWRAAIKQLVTGEPVQRLTYQPRDSRKMLIILNPKSGSGKAREMFQQRVAPIFAEAEIPYDLHITKKSNWAREFVRQRDVYLWRGIVVVGGDGIFFEVLNGLFEREDWQTAIDELPMGIIPCGSGNGLAKTISFLYEEPFETKPVLASALMVVKGKHSMLDVVRVETRSNIMFSFLSVGWGLISDIDIESERLRAIGGQRFTVWSVHRLISLRTYQGKVSYLPALVSQTNGGGGGGGSNGHYHNGVGTLKHSVSYNTTLNCRDCRGFLGQDGGGTIGSCDACDTNFSDVLSLETGTNLDLFRPRIDSWYSATSRKSTYFSTVDSVYESDKASNDDPLQTGGGANGGGLAPLVQMYGPPSRLPALTAAVPDSWQCIAGEFVMVHAAYQTHLSTDCYFAPESNLKDGIIWLLIIRAGVSRSQLLSFLLGLSSGTHIPVQANEHIQMVPVTAFRIEPAGTNGHMTVDGEKVECGPIQGEIFPSLSKVMVPK</sequence>
<feature type="domain" description="DAGKc" evidence="8">
    <location>
        <begin position="216"/>
        <end position="362"/>
    </location>
</feature>
<reference evidence="9" key="2">
    <citation type="submission" date="2020-05" db="UniProtKB">
        <authorList>
            <consortium name="EnsemblMetazoa"/>
        </authorList>
    </citation>
    <scope>IDENTIFICATION</scope>
    <source>
        <strain evidence="9">FAR1</strain>
    </source>
</reference>
<dbReference type="GO" id="GO:0008481">
    <property type="term" value="F:sphingosine kinase activity"/>
    <property type="evidence" value="ECO:0007669"/>
    <property type="project" value="UniProtKB-EC"/>
</dbReference>
<evidence type="ECO:0000256" key="4">
    <source>
        <dbReference type="ARBA" id="ARBA00022777"/>
    </source>
</evidence>
<dbReference type="Gene3D" id="3.40.50.10330">
    <property type="entry name" value="Probable inorganic polyphosphate/atp-NAD kinase, domain 1"/>
    <property type="match status" value="1"/>
</dbReference>
<evidence type="ECO:0000256" key="2">
    <source>
        <dbReference type="ARBA" id="ARBA00022679"/>
    </source>
</evidence>
<dbReference type="FunFam" id="3.40.50.10330:FF:000005">
    <property type="entry name" value="Sphingosine kinase 2"/>
    <property type="match status" value="1"/>
</dbReference>
<dbReference type="EC" id="2.7.1.91" evidence="7"/>
<dbReference type="PROSITE" id="PS50146">
    <property type="entry name" value="DAGK"/>
    <property type="match status" value="1"/>
</dbReference>
<evidence type="ECO:0000313" key="9">
    <source>
        <dbReference type="EnsemblMetazoa" id="AFAF002170-PA"/>
    </source>
</evidence>
<dbReference type="InterPro" id="IPR001206">
    <property type="entry name" value="Diacylglycerol_kinase_cat_dom"/>
</dbReference>
<dbReference type="GO" id="GO:0016020">
    <property type="term" value="C:membrane"/>
    <property type="evidence" value="ECO:0007669"/>
    <property type="project" value="TreeGrafter"/>
</dbReference>
<dbReference type="GO" id="GO:0046512">
    <property type="term" value="P:sphingosine biosynthetic process"/>
    <property type="evidence" value="ECO:0007669"/>
    <property type="project" value="TreeGrafter"/>
</dbReference>
<evidence type="ECO:0000256" key="6">
    <source>
        <dbReference type="ARBA" id="ARBA00023136"/>
    </source>
</evidence>
<evidence type="ECO:0000256" key="1">
    <source>
        <dbReference type="ARBA" id="ARBA00004308"/>
    </source>
</evidence>
<dbReference type="Pfam" id="PF00781">
    <property type="entry name" value="DAGK_cat"/>
    <property type="match status" value="1"/>
</dbReference>
<dbReference type="GO" id="GO:0005737">
    <property type="term" value="C:cytoplasm"/>
    <property type="evidence" value="ECO:0007669"/>
    <property type="project" value="TreeGrafter"/>
</dbReference>
<dbReference type="PANTHER" id="PTHR12358:SF112">
    <property type="entry name" value="LD11247P-RELATED"/>
    <property type="match status" value="1"/>
</dbReference>
<dbReference type="SUPFAM" id="SSF111331">
    <property type="entry name" value="NAD kinase/diacylglycerol kinase-like"/>
    <property type="match status" value="1"/>
</dbReference>
<dbReference type="STRING" id="69004.A0A182Q368"/>
<keyword evidence="2" id="KW-0808">Transferase</keyword>
<dbReference type="InterPro" id="IPR050187">
    <property type="entry name" value="Lipid_Phosphate_FormReg"/>
</dbReference>
<dbReference type="InterPro" id="IPR016064">
    <property type="entry name" value="NAD/diacylglycerol_kinase_sf"/>
</dbReference>
<evidence type="ECO:0000256" key="5">
    <source>
        <dbReference type="ARBA" id="ARBA00022840"/>
    </source>
</evidence>
<evidence type="ECO:0000313" key="10">
    <source>
        <dbReference type="Proteomes" id="UP000075886"/>
    </source>
</evidence>
<dbReference type="Proteomes" id="UP000075886">
    <property type="component" value="Unassembled WGS sequence"/>
</dbReference>
<comment type="subcellular location">
    <subcellularLocation>
        <location evidence="1">Endomembrane system</location>
    </subcellularLocation>
</comment>
<reference evidence="10" key="1">
    <citation type="submission" date="2014-01" db="EMBL/GenBank/DDBJ databases">
        <title>The Genome Sequence of Anopheles farauti FAR1 (V2).</title>
        <authorList>
            <consortium name="The Broad Institute Genomics Platform"/>
            <person name="Neafsey D.E."/>
            <person name="Besansky N."/>
            <person name="Howell P."/>
            <person name="Walton C."/>
            <person name="Young S.K."/>
            <person name="Zeng Q."/>
            <person name="Gargeya S."/>
            <person name="Fitzgerald M."/>
            <person name="Haas B."/>
            <person name="Abouelleil A."/>
            <person name="Allen A.W."/>
            <person name="Alvarado L."/>
            <person name="Arachchi H.M."/>
            <person name="Berlin A.M."/>
            <person name="Chapman S.B."/>
            <person name="Gainer-Dewar J."/>
            <person name="Goldberg J."/>
            <person name="Griggs A."/>
            <person name="Gujja S."/>
            <person name="Hansen M."/>
            <person name="Howarth C."/>
            <person name="Imamovic A."/>
            <person name="Ireland A."/>
            <person name="Larimer J."/>
            <person name="McCowan C."/>
            <person name="Murphy C."/>
            <person name="Pearson M."/>
            <person name="Poon T.W."/>
            <person name="Priest M."/>
            <person name="Roberts A."/>
            <person name="Saif S."/>
            <person name="Shea T."/>
            <person name="Sisk P."/>
            <person name="Sykes S."/>
            <person name="Wortman J."/>
            <person name="Nusbaum C."/>
            <person name="Birren B."/>
        </authorList>
    </citation>
    <scope>NUCLEOTIDE SEQUENCE [LARGE SCALE GENOMIC DNA]</scope>
    <source>
        <strain evidence="10">FAR1</strain>
    </source>
</reference>
<organism evidence="9 10">
    <name type="scientific">Anopheles farauti</name>
    <dbReference type="NCBI Taxonomy" id="69004"/>
    <lineage>
        <taxon>Eukaryota</taxon>
        <taxon>Metazoa</taxon>
        <taxon>Ecdysozoa</taxon>
        <taxon>Arthropoda</taxon>
        <taxon>Hexapoda</taxon>
        <taxon>Insecta</taxon>
        <taxon>Pterygota</taxon>
        <taxon>Neoptera</taxon>
        <taxon>Endopterygota</taxon>
        <taxon>Diptera</taxon>
        <taxon>Nematocera</taxon>
        <taxon>Culicoidea</taxon>
        <taxon>Culicidae</taxon>
        <taxon>Anophelinae</taxon>
        <taxon>Anopheles</taxon>
    </lineage>
</organism>
<dbReference type="InterPro" id="IPR017438">
    <property type="entry name" value="ATP-NAD_kinase_N"/>
</dbReference>
<dbReference type="PANTHER" id="PTHR12358">
    <property type="entry name" value="SPHINGOSINE KINASE"/>
    <property type="match status" value="1"/>
</dbReference>
<dbReference type="Gene3D" id="2.60.200.40">
    <property type="match status" value="1"/>
</dbReference>
<dbReference type="GO" id="GO:0042981">
    <property type="term" value="P:regulation of apoptotic process"/>
    <property type="evidence" value="ECO:0007669"/>
    <property type="project" value="UniProtKB-ARBA"/>
</dbReference>
<keyword evidence="3" id="KW-0547">Nucleotide-binding</keyword>
<dbReference type="GO" id="GO:0012505">
    <property type="term" value="C:endomembrane system"/>
    <property type="evidence" value="ECO:0007669"/>
    <property type="project" value="UniProtKB-SubCell"/>
</dbReference>
<dbReference type="GO" id="GO:0005524">
    <property type="term" value="F:ATP binding"/>
    <property type="evidence" value="ECO:0007669"/>
    <property type="project" value="UniProtKB-KW"/>
</dbReference>